<dbReference type="CDD" id="cd02440">
    <property type="entry name" value="AdoMet_MTases"/>
    <property type="match status" value="1"/>
</dbReference>
<sequence>MAGNSAKHYEMITDIWQEFIGDNFHFGYFETGDMDLPRAAEMMIDKLLEPCGVSESSRILDVGCGIGGPAFYIHERHHCAIDGISTSERGVQIANEASRERGYEQVRFKVADGMNNHLPDNTYDIVWIMEASHPIPDKEALFRECFRVLKKGGRLAMCDLVQLKVLSLRQGLIYFISNIREFLFAPKVWGPAHILTMGNLSDELIKAGFHRVCAVDITKEAAPTLKCWKENAARFRAGEISDSSRQYLDDFIKGCTNLEKAFGDGLMGYGMLLAHKES</sequence>
<comment type="caution">
    <text evidence="3">The sequence shown here is derived from an EMBL/GenBank/DDBJ whole genome shotgun (WGS) entry which is preliminary data.</text>
</comment>
<dbReference type="EMBL" id="MELK01000001">
    <property type="protein sequence ID" value="OFW60621.1"/>
    <property type="molecule type" value="Genomic_DNA"/>
</dbReference>
<organism evidence="3 4">
    <name type="scientific">Candidatus Solincola sediminis</name>
    <dbReference type="NCBI Taxonomy" id="1797199"/>
    <lineage>
        <taxon>Bacteria</taxon>
        <taxon>Bacillati</taxon>
        <taxon>Actinomycetota</taxon>
        <taxon>Candidatus Geothermincolia</taxon>
        <taxon>Candidatus Geothermincolales</taxon>
        <taxon>Candidatus Geothermincolaceae</taxon>
        <taxon>Candidatus Solincola</taxon>
    </lineage>
</organism>
<dbReference type="SUPFAM" id="SSF53335">
    <property type="entry name" value="S-adenosyl-L-methionine-dependent methyltransferases"/>
    <property type="match status" value="1"/>
</dbReference>
<dbReference type="InterPro" id="IPR029063">
    <property type="entry name" value="SAM-dependent_MTases_sf"/>
</dbReference>
<dbReference type="PANTHER" id="PTHR44068:SF11">
    <property type="entry name" value="GERANYL DIPHOSPHATE 2-C-METHYLTRANSFERASE"/>
    <property type="match status" value="1"/>
</dbReference>
<evidence type="ECO:0000313" key="3">
    <source>
        <dbReference type="EMBL" id="OFW60621.1"/>
    </source>
</evidence>
<name>A0A1F2WUT1_9ACTN</name>
<dbReference type="Gene3D" id="3.40.50.150">
    <property type="entry name" value="Vaccinia Virus protein VP39"/>
    <property type="match status" value="1"/>
</dbReference>
<dbReference type="InterPro" id="IPR050447">
    <property type="entry name" value="Erg6_SMT_methyltransf"/>
</dbReference>
<keyword evidence="1" id="KW-0808">Transferase</keyword>
<dbReference type="GO" id="GO:0008757">
    <property type="term" value="F:S-adenosylmethionine-dependent methyltransferase activity"/>
    <property type="evidence" value="ECO:0007669"/>
    <property type="project" value="InterPro"/>
</dbReference>
<evidence type="ECO:0000256" key="1">
    <source>
        <dbReference type="ARBA" id="ARBA00022679"/>
    </source>
</evidence>
<feature type="domain" description="Methyltransferase type 11" evidence="2">
    <location>
        <begin position="60"/>
        <end position="156"/>
    </location>
</feature>
<gene>
    <name evidence="3" type="ORF">A2Y75_01950</name>
</gene>
<dbReference type="AlphaFoldDB" id="A0A1F2WUT1"/>
<dbReference type="Proteomes" id="UP000177876">
    <property type="component" value="Unassembled WGS sequence"/>
</dbReference>
<dbReference type="Pfam" id="PF08241">
    <property type="entry name" value="Methyltransf_11"/>
    <property type="match status" value="1"/>
</dbReference>
<accession>A0A1F2WUT1</accession>
<dbReference type="PANTHER" id="PTHR44068">
    <property type="entry name" value="ZGC:194242"/>
    <property type="match status" value="1"/>
</dbReference>
<reference evidence="3 4" key="1">
    <citation type="journal article" date="2016" name="Nat. Commun.">
        <title>Thousands of microbial genomes shed light on interconnected biogeochemical processes in an aquifer system.</title>
        <authorList>
            <person name="Anantharaman K."/>
            <person name="Brown C.T."/>
            <person name="Hug L.A."/>
            <person name="Sharon I."/>
            <person name="Castelle C.J."/>
            <person name="Probst A.J."/>
            <person name="Thomas B.C."/>
            <person name="Singh A."/>
            <person name="Wilkins M.J."/>
            <person name="Karaoz U."/>
            <person name="Brodie E.L."/>
            <person name="Williams K.H."/>
            <person name="Hubbard S.S."/>
            <person name="Banfield J.F."/>
        </authorList>
    </citation>
    <scope>NUCLEOTIDE SEQUENCE [LARGE SCALE GENOMIC DNA]</scope>
</reference>
<evidence type="ECO:0000313" key="4">
    <source>
        <dbReference type="Proteomes" id="UP000177876"/>
    </source>
</evidence>
<protein>
    <recommendedName>
        <fullName evidence="2">Methyltransferase type 11 domain-containing protein</fullName>
    </recommendedName>
</protein>
<proteinExistence type="predicted"/>
<dbReference type="STRING" id="1797197.A2Y75_01950"/>
<dbReference type="InterPro" id="IPR013216">
    <property type="entry name" value="Methyltransf_11"/>
</dbReference>
<evidence type="ECO:0000259" key="2">
    <source>
        <dbReference type="Pfam" id="PF08241"/>
    </source>
</evidence>